<gene>
    <name evidence="3" type="ORF">EG849_06010</name>
</gene>
<dbReference type="Pfam" id="PF13181">
    <property type="entry name" value="TPR_8"/>
    <property type="match status" value="1"/>
</dbReference>
<sequence>MATYNKRGYKAPKPEEEKEFEPDPIDAISEKDSTTAGVFNSLDEGASKTEEFVAKNQKGIFVFIGVVALGALGYLGYTQFVSEPKEDDAANVMFVAQKHFQEATDSQDPKASDSLYALSLKVSEGQPGFVQVAEDYSGTDAGNMANYYAGIALLNTKKYKEAIEYLEKFSSKDMFLSALAKGAIGDAFSQLNQPKEALEYYVKASEVNENIVTTPRFLLKAGQTALTLKQNADALKYFTTIKEKYDTSIEASNIDAMIGLAQ</sequence>
<accession>A0A3P3WIG6</accession>
<name>A0A3P3WIG6_9FLAO</name>
<evidence type="ECO:0000313" key="4">
    <source>
        <dbReference type="Proteomes" id="UP000271937"/>
    </source>
</evidence>
<dbReference type="Gene3D" id="1.25.40.10">
    <property type="entry name" value="Tetratricopeptide repeat domain"/>
    <property type="match status" value="1"/>
</dbReference>
<keyword evidence="2" id="KW-1133">Transmembrane helix</keyword>
<protein>
    <submittedName>
        <fullName evidence="3">Tetratricopeptide repeat protein</fullName>
    </submittedName>
</protein>
<dbReference type="AlphaFoldDB" id="A0A3P3WIG6"/>
<dbReference type="Proteomes" id="UP000271937">
    <property type="component" value="Unassembled WGS sequence"/>
</dbReference>
<dbReference type="InterPro" id="IPR011990">
    <property type="entry name" value="TPR-like_helical_dom_sf"/>
</dbReference>
<keyword evidence="2" id="KW-0812">Transmembrane</keyword>
<feature type="region of interest" description="Disordered" evidence="1">
    <location>
        <begin position="1"/>
        <end position="24"/>
    </location>
</feature>
<evidence type="ECO:0000313" key="3">
    <source>
        <dbReference type="EMBL" id="RRJ92533.1"/>
    </source>
</evidence>
<proteinExistence type="predicted"/>
<comment type="caution">
    <text evidence="3">The sequence shown here is derived from an EMBL/GenBank/DDBJ whole genome shotgun (WGS) entry which is preliminary data.</text>
</comment>
<organism evidence="3 4">
    <name type="scientific">Flavobacterium macacae</name>
    <dbReference type="NCBI Taxonomy" id="2488993"/>
    <lineage>
        <taxon>Bacteria</taxon>
        <taxon>Pseudomonadati</taxon>
        <taxon>Bacteroidota</taxon>
        <taxon>Flavobacteriia</taxon>
        <taxon>Flavobacteriales</taxon>
        <taxon>Flavobacteriaceae</taxon>
        <taxon>Flavobacterium</taxon>
    </lineage>
</organism>
<dbReference type="EMBL" id="RQVR01000005">
    <property type="protein sequence ID" value="RRJ92533.1"/>
    <property type="molecule type" value="Genomic_DNA"/>
</dbReference>
<evidence type="ECO:0000256" key="2">
    <source>
        <dbReference type="SAM" id="Phobius"/>
    </source>
</evidence>
<dbReference type="SUPFAM" id="SSF48452">
    <property type="entry name" value="TPR-like"/>
    <property type="match status" value="1"/>
</dbReference>
<feature type="transmembrane region" description="Helical" evidence="2">
    <location>
        <begin position="60"/>
        <end position="77"/>
    </location>
</feature>
<keyword evidence="2" id="KW-0472">Membrane</keyword>
<dbReference type="OrthoDB" id="9808622at2"/>
<reference evidence="3 4" key="1">
    <citation type="submission" date="2018-11" db="EMBL/GenBank/DDBJ databases">
        <title>Flavobacterium sp. nov., YIM 102600 draft genome.</title>
        <authorList>
            <person name="Li G."/>
            <person name="Jiang Y."/>
        </authorList>
    </citation>
    <scope>NUCLEOTIDE SEQUENCE [LARGE SCALE GENOMIC DNA]</scope>
    <source>
        <strain evidence="3 4">YIM 102600</strain>
    </source>
</reference>
<dbReference type="Pfam" id="PF13174">
    <property type="entry name" value="TPR_6"/>
    <property type="match status" value="1"/>
</dbReference>
<dbReference type="InterPro" id="IPR019734">
    <property type="entry name" value="TPR_rpt"/>
</dbReference>
<evidence type="ECO:0000256" key="1">
    <source>
        <dbReference type="SAM" id="MobiDB-lite"/>
    </source>
</evidence>
<dbReference type="SMART" id="SM00028">
    <property type="entry name" value="TPR"/>
    <property type="match status" value="2"/>
</dbReference>
<dbReference type="RefSeq" id="WP_125012174.1">
    <property type="nucleotide sequence ID" value="NZ_RQVR01000005.1"/>
</dbReference>
<keyword evidence="4" id="KW-1185">Reference proteome</keyword>